<dbReference type="AlphaFoldDB" id="A0A8S3TE81"/>
<evidence type="ECO:0000313" key="2">
    <source>
        <dbReference type="Proteomes" id="UP000683360"/>
    </source>
</evidence>
<dbReference type="Proteomes" id="UP000683360">
    <property type="component" value="Unassembled WGS sequence"/>
</dbReference>
<evidence type="ECO:0000313" key="1">
    <source>
        <dbReference type="EMBL" id="CAG2229256.1"/>
    </source>
</evidence>
<organism evidence="1 2">
    <name type="scientific">Mytilus edulis</name>
    <name type="common">Blue mussel</name>
    <dbReference type="NCBI Taxonomy" id="6550"/>
    <lineage>
        <taxon>Eukaryota</taxon>
        <taxon>Metazoa</taxon>
        <taxon>Spiralia</taxon>
        <taxon>Lophotrochozoa</taxon>
        <taxon>Mollusca</taxon>
        <taxon>Bivalvia</taxon>
        <taxon>Autobranchia</taxon>
        <taxon>Pteriomorphia</taxon>
        <taxon>Mytilida</taxon>
        <taxon>Mytiloidea</taxon>
        <taxon>Mytilidae</taxon>
        <taxon>Mytilinae</taxon>
        <taxon>Mytilus</taxon>
    </lineage>
</organism>
<protein>
    <submittedName>
        <fullName evidence="1">Uncharacterized protein</fullName>
    </submittedName>
</protein>
<dbReference type="EMBL" id="CAJPWZ010002021">
    <property type="protein sequence ID" value="CAG2229256.1"/>
    <property type="molecule type" value="Genomic_DNA"/>
</dbReference>
<comment type="caution">
    <text evidence="1">The sequence shown here is derived from an EMBL/GenBank/DDBJ whole genome shotgun (WGS) entry which is preliminary data.</text>
</comment>
<gene>
    <name evidence="1" type="ORF">MEDL_42163</name>
</gene>
<keyword evidence="2" id="KW-1185">Reference proteome</keyword>
<reference evidence="1" key="1">
    <citation type="submission" date="2021-03" db="EMBL/GenBank/DDBJ databases">
        <authorList>
            <person name="Bekaert M."/>
        </authorList>
    </citation>
    <scope>NUCLEOTIDE SEQUENCE</scope>
</reference>
<accession>A0A8S3TE81</accession>
<name>A0A8S3TE81_MYTED</name>
<proteinExistence type="predicted"/>
<sequence length="164" mass="19270">MLYQVKQNPKLQNLCIQSFLASDNKVRIIMYSCEQDSCIYLEDMYLFDTLCDHGLNIETIVSIWLVLNFEIFQNEVGEEDLTTIALKQSSFQNKLPDTVLSVYKHKFYRHLPTKRKQTEQPPHTTMGVRVLKSKYAKSLLERFESLDSRFFNTLLIHLDSLINI</sequence>